<name>A0A0C9TM11_SPHS4</name>
<evidence type="ECO:0000313" key="1">
    <source>
        <dbReference type="EMBL" id="KIJ30928.1"/>
    </source>
</evidence>
<reference evidence="1 2" key="1">
    <citation type="submission" date="2014-06" db="EMBL/GenBank/DDBJ databases">
        <title>Evolutionary Origins and Diversification of the Mycorrhizal Mutualists.</title>
        <authorList>
            <consortium name="DOE Joint Genome Institute"/>
            <consortium name="Mycorrhizal Genomics Consortium"/>
            <person name="Kohler A."/>
            <person name="Kuo A."/>
            <person name="Nagy L.G."/>
            <person name="Floudas D."/>
            <person name="Copeland A."/>
            <person name="Barry K.W."/>
            <person name="Cichocki N."/>
            <person name="Veneault-Fourrey C."/>
            <person name="LaButti K."/>
            <person name="Lindquist E.A."/>
            <person name="Lipzen A."/>
            <person name="Lundell T."/>
            <person name="Morin E."/>
            <person name="Murat C."/>
            <person name="Riley R."/>
            <person name="Ohm R."/>
            <person name="Sun H."/>
            <person name="Tunlid A."/>
            <person name="Henrissat B."/>
            <person name="Grigoriev I.V."/>
            <person name="Hibbett D.S."/>
            <person name="Martin F."/>
        </authorList>
    </citation>
    <scope>NUCLEOTIDE SEQUENCE [LARGE SCALE GENOMIC DNA]</scope>
    <source>
        <strain evidence="1 2">SS14</strain>
    </source>
</reference>
<sequence>YFAPNSTGIKFQNGFERVYIQPFGFNGFRVRASLLRDPTGSELSALIDPPLEGP</sequence>
<feature type="non-terminal residue" evidence="1">
    <location>
        <position position="54"/>
    </location>
</feature>
<protein>
    <submittedName>
        <fullName evidence="1">Uncharacterized protein</fullName>
    </submittedName>
</protein>
<gene>
    <name evidence="1" type="ORF">M422DRAFT_130824</name>
</gene>
<dbReference type="EMBL" id="KN837251">
    <property type="protein sequence ID" value="KIJ30928.1"/>
    <property type="molecule type" value="Genomic_DNA"/>
</dbReference>
<dbReference type="OrthoDB" id="10070917at2759"/>
<keyword evidence="2" id="KW-1185">Reference proteome</keyword>
<organism evidence="1 2">
    <name type="scientific">Sphaerobolus stellatus (strain SS14)</name>
    <dbReference type="NCBI Taxonomy" id="990650"/>
    <lineage>
        <taxon>Eukaryota</taxon>
        <taxon>Fungi</taxon>
        <taxon>Dikarya</taxon>
        <taxon>Basidiomycota</taxon>
        <taxon>Agaricomycotina</taxon>
        <taxon>Agaricomycetes</taxon>
        <taxon>Phallomycetidae</taxon>
        <taxon>Geastrales</taxon>
        <taxon>Sphaerobolaceae</taxon>
        <taxon>Sphaerobolus</taxon>
    </lineage>
</organism>
<evidence type="ECO:0000313" key="2">
    <source>
        <dbReference type="Proteomes" id="UP000054279"/>
    </source>
</evidence>
<dbReference type="HOGENOM" id="CLU_177942_0_0_1"/>
<accession>A0A0C9TM11</accession>
<feature type="non-terminal residue" evidence="1">
    <location>
        <position position="1"/>
    </location>
</feature>
<dbReference type="AlphaFoldDB" id="A0A0C9TM11"/>
<dbReference type="Proteomes" id="UP000054279">
    <property type="component" value="Unassembled WGS sequence"/>
</dbReference>
<proteinExistence type="predicted"/>